<evidence type="ECO:0000256" key="1">
    <source>
        <dbReference type="SAM" id="MobiDB-lite"/>
    </source>
</evidence>
<feature type="compositionally biased region" description="Basic and acidic residues" evidence="1">
    <location>
        <begin position="50"/>
        <end position="76"/>
    </location>
</feature>
<evidence type="ECO:0000313" key="3">
    <source>
        <dbReference type="Proteomes" id="UP001168821"/>
    </source>
</evidence>
<organism evidence="2 3">
    <name type="scientific">Zophobas morio</name>
    <dbReference type="NCBI Taxonomy" id="2755281"/>
    <lineage>
        <taxon>Eukaryota</taxon>
        <taxon>Metazoa</taxon>
        <taxon>Ecdysozoa</taxon>
        <taxon>Arthropoda</taxon>
        <taxon>Hexapoda</taxon>
        <taxon>Insecta</taxon>
        <taxon>Pterygota</taxon>
        <taxon>Neoptera</taxon>
        <taxon>Endopterygota</taxon>
        <taxon>Coleoptera</taxon>
        <taxon>Polyphaga</taxon>
        <taxon>Cucujiformia</taxon>
        <taxon>Tenebrionidae</taxon>
        <taxon>Zophobas</taxon>
    </lineage>
</organism>
<dbReference type="AlphaFoldDB" id="A0AA38IND7"/>
<sequence>MEDKLERPECQILFRQSSLETRLYPVDPSEESSESSDEEVKTLTSPPKIVDFKMKTPPKDTQEQFTPEEKEDKNDKATAVYLMKSK</sequence>
<evidence type="ECO:0000313" key="2">
    <source>
        <dbReference type="EMBL" id="KAJ3660195.1"/>
    </source>
</evidence>
<name>A0AA38IND7_9CUCU</name>
<feature type="region of interest" description="Disordered" evidence="1">
    <location>
        <begin position="23"/>
        <end position="86"/>
    </location>
</feature>
<comment type="caution">
    <text evidence="2">The sequence shown here is derived from an EMBL/GenBank/DDBJ whole genome shotgun (WGS) entry which is preliminary data.</text>
</comment>
<protein>
    <submittedName>
        <fullName evidence="2">Uncharacterized protein</fullName>
    </submittedName>
</protein>
<keyword evidence="3" id="KW-1185">Reference proteome</keyword>
<gene>
    <name evidence="2" type="ORF">Zmor_004661</name>
</gene>
<proteinExistence type="predicted"/>
<dbReference type="Proteomes" id="UP001168821">
    <property type="component" value="Unassembled WGS sequence"/>
</dbReference>
<reference evidence="2" key="1">
    <citation type="journal article" date="2023" name="G3 (Bethesda)">
        <title>Whole genome assemblies of Zophobas morio and Tenebrio molitor.</title>
        <authorList>
            <person name="Kaur S."/>
            <person name="Stinson S.A."/>
            <person name="diCenzo G.C."/>
        </authorList>
    </citation>
    <scope>NUCLEOTIDE SEQUENCE</scope>
    <source>
        <strain evidence="2">QUZm001</strain>
    </source>
</reference>
<accession>A0AA38IND7</accession>
<feature type="compositionally biased region" description="Acidic residues" evidence="1">
    <location>
        <begin position="28"/>
        <end position="37"/>
    </location>
</feature>
<dbReference type="EMBL" id="JALNTZ010000002">
    <property type="protein sequence ID" value="KAJ3660195.1"/>
    <property type="molecule type" value="Genomic_DNA"/>
</dbReference>